<feature type="short sequence motif" description="HXTX 1" evidence="2">
    <location>
        <begin position="40"/>
        <end position="43"/>
    </location>
</feature>
<evidence type="ECO:0000313" key="4">
    <source>
        <dbReference type="EMBL" id="PIQ73961.1"/>
    </source>
</evidence>
<feature type="domain" description="Phosphoesterase HXTX" evidence="3">
    <location>
        <begin position="10"/>
        <end position="83"/>
    </location>
</feature>
<dbReference type="HAMAP" id="MF_01940">
    <property type="entry name" value="RNA_CPDase"/>
    <property type="match status" value="1"/>
</dbReference>
<feature type="active site" description="Proton acceptor" evidence="2">
    <location>
        <position position="168"/>
    </location>
</feature>
<dbReference type="GO" id="GO:0004113">
    <property type="term" value="F:2',3'-cyclic-nucleotide 3'-phosphodiesterase activity"/>
    <property type="evidence" value="ECO:0007669"/>
    <property type="project" value="InterPro"/>
</dbReference>
<dbReference type="SUPFAM" id="SSF55144">
    <property type="entry name" value="LigT-like"/>
    <property type="match status" value="1"/>
</dbReference>
<comment type="function">
    <text evidence="2">Hydrolyzes RNA 2',3'-cyclic phosphodiester to an RNA 2'-phosphomonoester.</text>
</comment>
<feature type="short sequence motif" description="HXTX 2" evidence="2">
    <location>
        <begin position="168"/>
        <end position="171"/>
    </location>
</feature>
<feature type="active site" description="Proton donor" evidence="2">
    <location>
        <position position="40"/>
    </location>
</feature>
<gene>
    <name evidence="4" type="ORF">COV85_04695</name>
</gene>
<accession>A0A2H0KP73</accession>
<dbReference type="InterPro" id="IPR014051">
    <property type="entry name" value="Phosphoesterase_HXTX"/>
</dbReference>
<keyword evidence="1 2" id="KW-0378">Hydrolase</keyword>
<dbReference type="AlphaFoldDB" id="A0A2H0KP73"/>
<dbReference type="EC" id="3.1.4.58" evidence="2"/>
<dbReference type="Proteomes" id="UP000231550">
    <property type="component" value="Unassembled WGS sequence"/>
</dbReference>
<dbReference type="InterPro" id="IPR004175">
    <property type="entry name" value="RNA_CPDase"/>
</dbReference>
<dbReference type="PANTHER" id="PTHR35561:SF1">
    <property type="entry name" value="RNA 2',3'-CYCLIC PHOSPHODIESTERASE"/>
    <property type="match status" value="1"/>
</dbReference>
<comment type="caution">
    <text evidence="4">The sequence shown here is derived from an EMBL/GenBank/DDBJ whole genome shotgun (WGS) entry which is preliminary data.</text>
</comment>
<name>A0A2H0KP73_9BACT</name>
<dbReference type="GO" id="GO:0008664">
    <property type="term" value="F:RNA 2',3'-cyclic 3'-phosphodiesterase activity"/>
    <property type="evidence" value="ECO:0007669"/>
    <property type="project" value="UniProtKB-EC"/>
</dbReference>
<evidence type="ECO:0000256" key="2">
    <source>
        <dbReference type="HAMAP-Rule" id="MF_01940"/>
    </source>
</evidence>
<sequence>MKKRIFIAINLPEDIKNKLVARREEWADLPVRFTKKNSLHLTIIFIGYVADDEMFDICRKVKEIARAYQSFSLNFSRICLGPPARIATPARHADLPEMQSLQAGASHAGWQSVAGGPGKAPRLIWLEGERNEPLFHLTQILEAAIFPGGFDSGDSPGAGGGGKEFMPHITLARIRQMDWGNLPQKPVINQQFSVEVKVESIEVMESNLQRGGDEYAVLESAELGRQG</sequence>
<comment type="similarity">
    <text evidence="2">Belongs to the 2H phosphoesterase superfamily. ThpR family.</text>
</comment>
<dbReference type="PANTHER" id="PTHR35561">
    <property type="entry name" value="RNA 2',3'-CYCLIC PHOSPHODIESTERASE"/>
    <property type="match status" value="1"/>
</dbReference>
<evidence type="ECO:0000313" key="5">
    <source>
        <dbReference type="Proteomes" id="UP000231550"/>
    </source>
</evidence>
<dbReference type="Gene3D" id="3.90.1140.10">
    <property type="entry name" value="Cyclic phosphodiesterase"/>
    <property type="match status" value="1"/>
</dbReference>
<evidence type="ECO:0000256" key="1">
    <source>
        <dbReference type="ARBA" id="ARBA00022801"/>
    </source>
</evidence>
<evidence type="ECO:0000259" key="3">
    <source>
        <dbReference type="Pfam" id="PF02834"/>
    </source>
</evidence>
<dbReference type="InterPro" id="IPR009097">
    <property type="entry name" value="Cyclic_Pdiesterase"/>
</dbReference>
<dbReference type="Pfam" id="PF02834">
    <property type="entry name" value="LigT_PEase"/>
    <property type="match status" value="1"/>
</dbReference>
<proteinExistence type="inferred from homology"/>
<protein>
    <recommendedName>
        <fullName evidence="2">RNA 2',3'-cyclic phosphodiesterase</fullName>
        <shortName evidence="2">RNA 2',3'-CPDase</shortName>
        <ecNumber evidence="2">3.1.4.58</ecNumber>
    </recommendedName>
</protein>
<dbReference type="EMBL" id="PCVN01000126">
    <property type="protein sequence ID" value="PIQ73961.1"/>
    <property type="molecule type" value="Genomic_DNA"/>
</dbReference>
<comment type="catalytic activity">
    <reaction evidence="2">
        <text>a 3'-end 2',3'-cyclophospho-ribonucleotide-RNA + H2O = a 3'-end 2'-phospho-ribonucleotide-RNA + H(+)</text>
        <dbReference type="Rhea" id="RHEA:11828"/>
        <dbReference type="Rhea" id="RHEA-COMP:10464"/>
        <dbReference type="Rhea" id="RHEA-COMP:17353"/>
        <dbReference type="ChEBI" id="CHEBI:15377"/>
        <dbReference type="ChEBI" id="CHEBI:15378"/>
        <dbReference type="ChEBI" id="CHEBI:83064"/>
        <dbReference type="ChEBI" id="CHEBI:173113"/>
        <dbReference type="EC" id="3.1.4.58"/>
    </reaction>
</comment>
<organism evidence="4 5">
    <name type="scientific">Candidatus Portnoybacteria bacterium CG11_big_fil_rev_8_21_14_0_20_44_10</name>
    <dbReference type="NCBI Taxonomy" id="1974818"/>
    <lineage>
        <taxon>Bacteria</taxon>
        <taxon>Candidatus Portnoyibacteriota</taxon>
    </lineage>
</organism>
<reference evidence="4 5" key="1">
    <citation type="submission" date="2017-09" db="EMBL/GenBank/DDBJ databases">
        <title>Depth-based differentiation of microbial function through sediment-hosted aquifers and enrichment of novel symbionts in the deep terrestrial subsurface.</title>
        <authorList>
            <person name="Probst A.J."/>
            <person name="Ladd B."/>
            <person name="Jarett J.K."/>
            <person name="Geller-Mcgrath D.E."/>
            <person name="Sieber C.M."/>
            <person name="Emerson J.B."/>
            <person name="Anantharaman K."/>
            <person name="Thomas B.C."/>
            <person name="Malmstrom R."/>
            <person name="Stieglmeier M."/>
            <person name="Klingl A."/>
            <person name="Woyke T."/>
            <person name="Ryan C.M."/>
            <person name="Banfield J.F."/>
        </authorList>
    </citation>
    <scope>NUCLEOTIDE SEQUENCE [LARGE SCALE GENOMIC DNA]</scope>
    <source>
        <strain evidence="4">CG11_big_fil_rev_8_21_14_0_20_44_10</strain>
    </source>
</reference>